<dbReference type="PROSITE" id="PS51473">
    <property type="entry name" value="GNK2"/>
    <property type="match status" value="2"/>
</dbReference>
<keyword evidence="7" id="KW-0418">Kinase</keyword>
<dbReference type="InterPro" id="IPR002902">
    <property type="entry name" value="GNK2"/>
</dbReference>
<comment type="similarity">
    <text evidence="1">Belongs to the GeBP family.</text>
</comment>
<feature type="domain" description="Gnk2-homologous" evidence="6">
    <location>
        <begin position="131"/>
        <end position="236"/>
    </location>
</feature>
<evidence type="ECO:0000256" key="1">
    <source>
        <dbReference type="ARBA" id="ARBA00010820"/>
    </source>
</evidence>
<feature type="compositionally biased region" description="Polar residues" evidence="4">
    <location>
        <begin position="424"/>
        <end position="440"/>
    </location>
</feature>
<feature type="chain" id="PRO_5043843194" evidence="5">
    <location>
        <begin position="19"/>
        <end position="709"/>
    </location>
</feature>
<keyword evidence="8" id="KW-1185">Reference proteome</keyword>
<feature type="compositionally biased region" description="Low complexity" evidence="4">
    <location>
        <begin position="382"/>
        <end position="392"/>
    </location>
</feature>
<dbReference type="CDD" id="cd23509">
    <property type="entry name" value="Gnk2-like"/>
    <property type="match status" value="2"/>
</dbReference>
<dbReference type="InterPro" id="IPR053933">
    <property type="entry name" value="GeBP-like_C"/>
</dbReference>
<evidence type="ECO:0000313" key="8">
    <source>
        <dbReference type="Proteomes" id="UP000685013"/>
    </source>
</evidence>
<dbReference type="PANTHER" id="PTHR31662:SF33">
    <property type="entry name" value="DNA-BINDING STOREKEEPER PROTEIN TRANSCRIPTIONAL REGULATOR-LIKE PROTEIN"/>
    <property type="match status" value="1"/>
</dbReference>
<evidence type="ECO:0000256" key="3">
    <source>
        <dbReference type="ARBA" id="ARBA00022737"/>
    </source>
</evidence>
<reference evidence="7 8" key="1">
    <citation type="journal article" date="2021" name="Hortic Res">
        <title>The domestication of Cucurbita argyrosperma as revealed by the genome of its wild relative.</title>
        <authorList>
            <person name="Barrera-Redondo J."/>
            <person name="Sanchez-de la Vega G."/>
            <person name="Aguirre-Liguori J.A."/>
            <person name="Castellanos-Morales G."/>
            <person name="Gutierrez-Guerrero Y.T."/>
            <person name="Aguirre-Dugua X."/>
            <person name="Aguirre-Planter E."/>
            <person name="Tenaillon M.I."/>
            <person name="Lira-Saade R."/>
            <person name="Eguiarte L.E."/>
        </authorList>
    </citation>
    <scope>NUCLEOTIDE SEQUENCE [LARGE SCALE GENOMIC DNA]</scope>
    <source>
        <strain evidence="7">JBR-2021</strain>
    </source>
</reference>
<gene>
    <name evidence="7" type="primary">CRK26</name>
    <name evidence="7" type="ORF">SDJN03_11200</name>
</gene>
<dbReference type="Pfam" id="PF01657">
    <property type="entry name" value="Stress-antifung"/>
    <property type="match status" value="2"/>
</dbReference>
<evidence type="ECO:0000256" key="5">
    <source>
        <dbReference type="SAM" id="SignalP"/>
    </source>
</evidence>
<keyword evidence="7" id="KW-0808">Transferase</keyword>
<evidence type="ECO:0000313" key="7">
    <source>
        <dbReference type="EMBL" id="KAG6594647.1"/>
    </source>
</evidence>
<keyword evidence="2 5" id="KW-0732">Signal</keyword>
<feature type="non-terminal residue" evidence="7">
    <location>
        <position position="1"/>
    </location>
</feature>
<accession>A0AAV6N918</accession>
<dbReference type="AlphaFoldDB" id="A0AAV6N918"/>
<keyword evidence="7" id="KW-0675">Receptor</keyword>
<dbReference type="PANTHER" id="PTHR31662">
    <property type="entry name" value="BNAANNG10740D PROTEIN-RELATED"/>
    <property type="match status" value="1"/>
</dbReference>
<dbReference type="Proteomes" id="UP000685013">
    <property type="component" value="Chromosome 7"/>
</dbReference>
<evidence type="ECO:0000256" key="2">
    <source>
        <dbReference type="ARBA" id="ARBA00022729"/>
    </source>
</evidence>
<dbReference type="GO" id="GO:0016301">
    <property type="term" value="F:kinase activity"/>
    <property type="evidence" value="ECO:0007669"/>
    <property type="project" value="UniProtKB-KW"/>
</dbReference>
<feature type="compositionally biased region" description="Acidic residues" evidence="4">
    <location>
        <begin position="312"/>
        <end position="324"/>
    </location>
</feature>
<dbReference type="GO" id="GO:0005634">
    <property type="term" value="C:nucleus"/>
    <property type="evidence" value="ECO:0007669"/>
    <property type="project" value="TreeGrafter"/>
</dbReference>
<proteinExistence type="inferred from homology"/>
<feature type="region of interest" description="Disordered" evidence="4">
    <location>
        <begin position="287"/>
        <end position="472"/>
    </location>
</feature>
<organism evidence="7 8">
    <name type="scientific">Cucurbita argyrosperma subsp. sororia</name>
    <dbReference type="NCBI Taxonomy" id="37648"/>
    <lineage>
        <taxon>Eukaryota</taxon>
        <taxon>Viridiplantae</taxon>
        <taxon>Streptophyta</taxon>
        <taxon>Embryophyta</taxon>
        <taxon>Tracheophyta</taxon>
        <taxon>Spermatophyta</taxon>
        <taxon>Magnoliopsida</taxon>
        <taxon>eudicotyledons</taxon>
        <taxon>Gunneridae</taxon>
        <taxon>Pentapetalae</taxon>
        <taxon>rosids</taxon>
        <taxon>fabids</taxon>
        <taxon>Cucurbitales</taxon>
        <taxon>Cucurbitaceae</taxon>
        <taxon>Cucurbiteae</taxon>
        <taxon>Cucurbita</taxon>
    </lineage>
</organism>
<comment type="caution">
    <text evidence="7">The sequence shown here is derived from an EMBL/GenBank/DDBJ whole genome shotgun (WGS) entry which is preliminary data.</text>
</comment>
<feature type="domain" description="Gnk2-homologous" evidence="6">
    <location>
        <begin position="22"/>
        <end position="125"/>
    </location>
</feature>
<dbReference type="GO" id="GO:0006355">
    <property type="term" value="P:regulation of DNA-templated transcription"/>
    <property type="evidence" value="ECO:0007669"/>
    <property type="project" value="InterPro"/>
</dbReference>
<sequence>MAFYLLLAPLLLMAKASAQPHFIAHFCNDSARSFTANSTFKTNLHHVLSSITTDKKLSYGFNRFSHGQGSDIANAVGVCIPDIKLESCRSCLNHSVHLLTKLCPNQKEAIGWYENCFLHYSSRPLSNQMDIRPIFRTQSTENATNAARFIPRLRILLNSLKSRASLGDSLHKYAAGNMSSSGLETIYALVQCLPDLTTQQCDDCLSSIFKKFPDCCSRSAGIFTPSCMVNYKPTRFFDNTRPMLPPTPPLMAISTASSTGNQTRAVGTKNVNTRVHIVIIMVLSAKQPRSPSPVMAPKRPSPLDEPPAASSSEEEETSSGEEEEGGSRGGSSSSSEEDEDETQALTQNQKLKKSYALPSTSAVAKKPAPKKSELIPNSQAQSSSSERGSGSDSDTDTESERNVKPIASKPMEETPKVKKPRSKPSASATPARSSFKTPSDTTRDAKRAKKSSVANADDGAVAEDDSKKSVDESKKLFQRLWSEDDEIAILKGMIDYSAKKGTDPALEMNSFHDFIKKSLHVDVTRAQLVDKIRRLRKKFRNNVDRGKKGADPTFSKAHEQKGFELSKKIWGGEGFARTPAVEQLKLNVNGTPNKNQRGSTSKTLASLKAELLPSPEASKEDGKMKVNDNEAPSGCMDGFVAFERSFGAVGLPESFLKPGLELIRQSKRTELEEEWKKLHVAELELFLKKTELIRDQAKLILEAYKSSEK</sequence>
<dbReference type="EMBL" id="JAGKQH010000007">
    <property type="protein sequence ID" value="KAG6594647.1"/>
    <property type="molecule type" value="Genomic_DNA"/>
</dbReference>
<evidence type="ECO:0000256" key="4">
    <source>
        <dbReference type="SAM" id="MobiDB-lite"/>
    </source>
</evidence>
<dbReference type="Pfam" id="PF04504">
    <property type="entry name" value="GeBP-like_DBD"/>
    <property type="match status" value="1"/>
</dbReference>
<protein>
    <submittedName>
        <fullName evidence="7">Cysteine-rich receptor-like protein kinase 26</fullName>
    </submittedName>
</protein>
<dbReference type="FunFam" id="3.30.430.20:FF:000003">
    <property type="entry name" value="Cysteine-rich RLK (RECEPTOR-like protein kinase) 10"/>
    <property type="match status" value="1"/>
</dbReference>
<name>A0AAV6N918_9ROSI</name>
<feature type="signal peptide" evidence="5">
    <location>
        <begin position="1"/>
        <end position="18"/>
    </location>
</feature>
<evidence type="ECO:0000259" key="6">
    <source>
        <dbReference type="PROSITE" id="PS51473"/>
    </source>
</evidence>
<dbReference type="InterPro" id="IPR053932">
    <property type="entry name" value="GeBP-like_DBD"/>
</dbReference>
<dbReference type="InterPro" id="IPR007592">
    <property type="entry name" value="GEBP"/>
</dbReference>
<keyword evidence="3" id="KW-0677">Repeat</keyword>
<dbReference type="Pfam" id="PF22757">
    <property type="entry name" value="GeBP-like_C"/>
    <property type="match status" value="1"/>
</dbReference>